<accession>A0A2R4VYX0</accession>
<keyword evidence="1" id="KW-0472">Membrane</keyword>
<feature type="transmembrane region" description="Helical" evidence="1">
    <location>
        <begin position="7"/>
        <end position="25"/>
    </location>
</feature>
<reference evidence="2 3" key="1">
    <citation type="submission" date="2017-04" db="EMBL/GenBank/DDBJ databases">
        <title>Genomic insights into metabolism of Thermodesulfobium acidiphilum.</title>
        <authorList>
            <person name="Toshchakov S.V."/>
            <person name="Frolov E.N."/>
            <person name="Kublanov I.V."/>
            <person name="Samarov N.I."/>
            <person name="Novikov A."/>
            <person name="Lebedinsky A.V."/>
            <person name="Bonch-Osmolovskaya E.A."/>
            <person name="Chernyh N.A."/>
        </authorList>
    </citation>
    <scope>NUCLEOTIDE SEQUENCE [LARGE SCALE GENOMIC DNA]</scope>
    <source>
        <strain evidence="2 3">3127-1</strain>
    </source>
</reference>
<name>A0A2R4VYX0_THEAF</name>
<dbReference type="AlphaFoldDB" id="A0A2R4VYX0"/>
<dbReference type="Proteomes" id="UP000244792">
    <property type="component" value="Chromosome"/>
</dbReference>
<proteinExistence type="predicted"/>
<evidence type="ECO:0000313" key="2">
    <source>
        <dbReference type="EMBL" id="AWB09735.1"/>
    </source>
</evidence>
<evidence type="ECO:0000313" key="3">
    <source>
        <dbReference type="Proteomes" id="UP000244792"/>
    </source>
</evidence>
<keyword evidence="1" id="KW-0812">Transmembrane</keyword>
<evidence type="ECO:0000256" key="1">
    <source>
        <dbReference type="SAM" id="Phobius"/>
    </source>
</evidence>
<dbReference type="EMBL" id="CP020921">
    <property type="protein sequence ID" value="AWB09735.1"/>
    <property type="molecule type" value="Genomic_DNA"/>
</dbReference>
<keyword evidence="3" id="KW-1185">Reference proteome</keyword>
<dbReference type="RefSeq" id="WP_150130276.1">
    <property type="nucleotide sequence ID" value="NZ_CP020921.1"/>
</dbReference>
<protein>
    <recommendedName>
        <fullName evidence="4">DUF948 domain-containing protein</fullName>
    </recommendedName>
</protein>
<organism evidence="2 3">
    <name type="scientific">Thermodesulfobium acidiphilum</name>
    <dbReference type="NCBI Taxonomy" id="1794699"/>
    <lineage>
        <taxon>Bacteria</taxon>
        <taxon>Pseudomonadati</taxon>
        <taxon>Thermodesulfobiota</taxon>
        <taxon>Thermodesulfobiia</taxon>
        <taxon>Thermodesulfobiales</taxon>
        <taxon>Thermodesulfobiaceae</taxon>
        <taxon>Thermodesulfobium</taxon>
    </lineage>
</organism>
<dbReference type="OrthoDB" id="9839245at2"/>
<evidence type="ECO:0008006" key="4">
    <source>
        <dbReference type="Google" id="ProtNLM"/>
    </source>
</evidence>
<keyword evidence="1" id="KW-1133">Transmembrane helix</keyword>
<dbReference type="KEGG" id="taci:TDSAC_0358"/>
<sequence>MMSLFEFFIFLLAAILVGLIGWWIYNVVDLIKELKKSVITLDQVLVETKDTIGSFRKFSDEMYPEIKKSMEGFSDNFVSILKKIDNIMGVFSDFLNASKKFTDELNRYKLKIALLSKIIDAVFSKGSSSEADSKRSKARKAASLINSLLKKLV</sequence>
<gene>
    <name evidence="2" type="ORF">TDSAC_0358</name>
</gene>